<dbReference type="GO" id="GO:0004132">
    <property type="term" value="F:dCMP deaminase activity"/>
    <property type="evidence" value="ECO:0007669"/>
    <property type="project" value="UniProtKB-EC"/>
</dbReference>
<gene>
    <name evidence="13" type="primary">LOC117540741</name>
</gene>
<evidence type="ECO:0000256" key="4">
    <source>
        <dbReference type="ARBA" id="ARBA00022727"/>
    </source>
</evidence>
<reference evidence="13" key="1">
    <citation type="submission" date="2025-08" db="UniProtKB">
        <authorList>
            <consortium name="RefSeq"/>
        </authorList>
    </citation>
    <scope>IDENTIFICATION</scope>
</reference>
<dbReference type="InterPro" id="IPR016473">
    <property type="entry name" value="dCMP_deaminase"/>
</dbReference>
<comment type="cofactor">
    <cofactor evidence="1 10">
        <name>Zn(2+)</name>
        <dbReference type="ChEBI" id="CHEBI:29105"/>
    </cofactor>
</comment>
<dbReference type="PANTHER" id="PTHR11086">
    <property type="entry name" value="DEOXYCYTIDYLATE DEAMINASE-RELATED"/>
    <property type="match status" value="1"/>
</dbReference>
<evidence type="ECO:0000256" key="2">
    <source>
        <dbReference type="ARBA" id="ARBA00006576"/>
    </source>
</evidence>
<name>A0A6P8THH8_GYMAC</name>
<evidence type="ECO:0000313" key="13">
    <source>
        <dbReference type="RefSeq" id="XP_034063436.1"/>
    </source>
</evidence>
<feature type="domain" description="CMP/dCMP-type deaminase" evidence="11">
    <location>
        <begin position="23"/>
        <end position="183"/>
    </location>
</feature>
<dbReference type="PROSITE" id="PS51747">
    <property type="entry name" value="CYT_DCMP_DEAMINASES_2"/>
    <property type="match status" value="1"/>
</dbReference>
<dbReference type="GO" id="GO:0006220">
    <property type="term" value="P:pyrimidine nucleotide metabolic process"/>
    <property type="evidence" value="ECO:0007669"/>
    <property type="project" value="InterPro"/>
</dbReference>
<dbReference type="SUPFAM" id="SSF53927">
    <property type="entry name" value="Cytidine deaminase-like"/>
    <property type="match status" value="1"/>
</dbReference>
<feature type="binding site" evidence="10">
    <location>
        <position position="151"/>
    </location>
    <ligand>
        <name>Zn(2+)</name>
        <dbReference type="ChEBI" id="CHEBI:29105"/>
        <note>catalytic</note>
    </ligand>
</feature>
<keyword evidence="4" id="KW-0545">Nucleotide biosynthesis</keyword>
<dbReference type="Proteomes" id="UP000515161">
    <property type="component" value="Unplaced"/>
</dbReference>
<dbReference type="Gene3D" id="3.40.140.10">
    <property type="entry name" value="Cytidine Deaminase, domain 2"/>
    <property type="match status" value="1"/>
</dbReference>
<keyword evidence="12" id="KW-1185">Reference proteome</keyword>
<keyword evidence="3 10" id="KW-0479">Metal-binding</keyword>
<sequence length="207" mass="22859">MADNPQQTPAQTKDNGAGKYFMEPEDYFMAAAVLSAKQSKDPNRQVGACIVNQDKKVVGVGYNKMPNGCEDHMPWSRSKAREAADAAKASVMDTAAVAAIYAVKADTPPEDELNTKYLYVCHAELNAIMNKNSADLKGCSIYVTLFPCNECAKLIIQAGMKEVVFLSDELHDRVETKASRRMLQRAEITMTEFLPKETEVVLKLKSD</sequence>
<dbReference type="EC" id="3.5.4.12" evidence="7"/>
<accession>A0A6P8THH8</accession>
<dbReference type="GO" id="GO:0008270">
    <property type="term" value="F:zinc ion binding"/>
    <property type="evidence" value="ECO:0007669"/>
    <property type="project" value="InterPro"/>
</dbReference>
<dbReference type="PIRSF" id="PIRSF006019">
    <property type="entry name" value="dCMP_deaminase"/>
    <property type="match status" value="1"/>
</dbReference>
<evidence type="ECO:0000256" key="5">
    <source>
        <dbReference type="ARBA" id="ARBA00022801"/>
    </source>
</evidence>
<dbReference type="GO" id="GO:0009165">
    <property type="term" value="P:nucleotide biosynthetic process"/>
    <property type="evidence" value="ECO:0007669"/>
    <property type="project" value="UniProtKB-KW"/>
</dbReference>
<dbReference type="PROSITE" id="PS00903">
    <property type="entry name" value="CYT_DCMP_DEAMINASES_1"/>
    <property type="match status" value="1"/>
</dbReference>
<dbReference type="KEGG" id="gacu:117540741"/>
<dbReference type="AlphaFoldDB" id="A0A6P8THH8"/>
<organism evidence="12 13">
    <name type="scientific">Gymnodraco acuticeps</name>
    <name type="common">Antarctic dragonfish</name>
    <dbReference type="NCBI Taxonomy" id="8218"/>
    <lineage>
        <taxon>Eukaryota</taxon>
        <taxon>Metazoa</taxon>
        <taxon>Chordata</taxon>
        <taxon>Craniata</taxon>
        <taxon>Vertebrata</taxon>
        <taxon>Euteleostomi</taxon>
        <taxon>Actinopterygii</taxon>
        <taxon>Neopterygii</taxon>
        <taxon>Teleostei</taxon>
        <taxon>Neoteleostei</taxon>
        <taxon>Acanthomorphata</taxon>
        <taxon>Eupercaria</taxon>
        <taxon>Perciformes</taxon>
        <taxon>Notothenioidei</taxon>
        <taxon>Bathydraconidae</taxon>
        <taxon>Gymnodraco</taxon>
    </lineage>
</organism>
<evidence type="ECO:0000256" key="6">
    <source>
        <dbReference type="ARBA" id="ARBA00022833"/>
    </source>
</evidence>
<evidence type="ECO:0000259" key="11">
    <source>
        <dbReference type="PROSITE" id="PS51747"/>
    </source>
</evidence>
<evidence type="ECO:0000313" key="12">
    <source>
        <dbReference type="Proteomes" id="UP000515161"/>
    </source>
</evidence>
<dbReference type="InParanoid" id="A0A6P8THH8"/>
<dbReference type="InterPro" id="IPR002125">
    <property type="entry name" value="CMP_dCMP_dom"/>
</dbReference>
<feature type="binding site" evidence="10">
    <location>
        <position position="148"/>
    </location>
    <ligand>
        <name>Zn(2+)</name>
        <dbReference type="ChEBI" id="CHEBI:29105"/>
        <note>catalytic</note>
    </ligand>
</feature>
<keyword evidence="5" id="KW-0378">Hydrolase</keyword>
<keyword evidence="6 10" id="KW-0862">Zinc</keyword>
<evidence type="ECO:0000256" key="1">
    <source>
        <dbReference type="ARBA" id="ARBA00001947"/>
    </source>
</evidence>
<dbReference type="GeneID" id="117540741"/>
<feature type="binding site" evidence="10">
    <location>
        <position position="122"/>
    </location>
    <ligand>
        <name>Zn(2+)</name>
        <dbReference type="ChEBI" id="CHEBI:29105"/>
        <note>catalytic</note>
    </ligand>
</feature>
<evidence type="ECO:0000256" key="9">
    <source>
        <dbReference type="PIRSR" id="PIRSR006019-1"/>
    </source>
</evidence>
<proteinExistence type="inferred from homology"/>
<dbReference type="PANTHER" id="PTHR11086:SF18">
    <property type="entry name" value="DEOXYCYTIDYLATE DEAMINASE"/>
    <property type="match status" value="1"/>
</dbReference>
<feature type="active site" description="Proton donor" evidence="9">
    <location>
        <position position="124"/>
    </location>
</feature>
<dbReference type="OrthoDB" id="6710946at2759"/>
<evidence type="ECO:0000256" key="8">
    <source>
        <dbReference type="ARBA" id="ARBA00041763"/>
    </source>
</evidence>
<dbReference type="Pfam" id="PF00383">
    <property type="entry name" value="dCMP_cyt_deam_1"/>
    <property type="match status" value="1"/>
</dbReference>
<comment type="similarity">
    <text evidence="2">Belongs to the cytidine and deoxycytidylate deaminase family.</text>
</comment>
<evidence type="ECO:0000256" key="3">
    <source>
        <dbReference type="ARBA" id="ARBA00022723"/>
    </source>
</evidence>
<dbReference type="CDD" id="cd01286">
    <property type="entry name" value="deoxycytidylate_deaminase"/>
    <property type="match status" value="1"/>
</dbReference>
<dbReference type="InterPro" id="IPR016193">
    <property type="entry name" value="Cytidine_deaminase-like"/>
</dbReference>
<protein>
    <recommendedName>
        <fullName evidence="8">dCMP deaminase</fullName>
        <ecNumber evidence="7">3.5.4.12</ecNumber>
    </recommendedName>
    <alternativeName>
        <fullName evidence="8">dCMP deaminase</fullName>
    </alternativeName>
</protein>
<evidence type="ECO:0000256" key="7">
    <source>
        <dbReference type="ARBA" id="ARBA00038938"/>
    </source>
</evidence>
<dbReference type="InterPro" id="IPR035105">
    <property type="entry name" value="Deoxycytidylate_deaminase_dom"/>
</dbReference>
<dbReference type="RefSeq" id="XP_034063436.1">
    <property type="nucleotide sequence ID" value="XM_034207545.1"/>
</dbReference>
<dbReference type="InterPro" id="IPR016192">
    <property type="entry name" value="APOBEC/CMP_deaminase_Zn-bd"/>
</dbReference>
<dbReference type="InterPro" id="IPR015517">
    <property type="entry name" value="dCMP_deaminase-rel"/>
</dbReference>
<evidence type="ECO:0000256" key="10">
    <source>
        <dbReference type="PIRSR" id="PIRSR006019-2"/>
    </source>
</evidence>
<dbReference type="GO" id="GO:0005737">
    <property type="term" value="C:cytoplasm"/>
    <property type="evidence" value="ECO:0007669"/>
    <property type="project" value="TreeGrafter"/>
</dbReference>